<evidence type="ECO:0000313" key="3">
    <source>
        <dbReference type="Proteomes" id="UP000639772"/>
    </source>
</evidence>
<dbReference type="AlphaFoldDB" id="A0A835VF74"/>
<evidence type="ECO:0000313" key="2">
    <source>
        <dbReference type="EMBL" id="KAG0494785.1"/>
    </source>
</evidence>
<sequence length="73" mass="7660">MVEVAMAFDGGEPSWPYGKDEGDEDSEVETEGKRVRGDLVGKAKTDSDAALRANMVVAAGKPTHGWGKGAILP</sequence>
<dbReference type="EMBL" id="JADCNM010000002">
    <property type="protein sequence ID" value="KAG0494785.1"/>
    <property type="molecule type" value="Genomic_DNA"/>
</dbReference>
<comment type="caution">
    <text evidence="2">The sequence shown here is derived from an EMBL/GenBank/DDBJ whole genome shotgun (WGS) entry which is preliminary data.</text>
</comment>
<dbReference type="Proteomes" id="UP000639772">
    <property type="component" value="Unassembled WGS sequence"/>
</dbReference>
<accession>A0A835VF74</accession>
<reference evidence="2 3" key="1">
    <citation type="journal article" date="2020" name="Nat. Food">
        <title>A phased Vanilla planifolia genome enables genetic improvement of flavour and production.</title>
        <authorList>
            <person name="Hasing T."/>
            <person name="Tang H."/>
            <person name="Brym M."/>
            <person name="Khazi F."/>
            <person name="Huang T."/>
            <person name="Chambers A.H."/>
        </authorList>
    </citation>
    <scope>NUCLEOTIDE SEQUENCE [LARGE SCALE GENOMIC DNA]</scope>
    <source>
        <tissue evidence="2">Leaf</tissue>
    </source>
</reference>
<name>A0A835VF74_VANPL</name>
<organism evidence="2 3">
    <name type="scientific">Vanilla planifolia</name>
    <name type="common">Vanilla</name>
    <dbReference type="NCBI Taxonomy" id="51239"/>
    <lineage>
        <taxon>Eukaryota</taxon>
        <taxon>Viridiplantae</taxon>
        <taxon>Streptophyta</taxon>
        <taxon>Embryophyta</taxon>
        <taxon>Tracheophyta</taxon>
        <taxon>Spermatophyta</taxon>
        <taxon>Magnoliopsida</taxon>
        <taxon>Liliopsida</taxon>
        <taxon>Asparagales</taxon>
        <taxon>Orchidaceae</taxon>
        <taxon>Vanilloideae</taxon>
        <taxon>Vanilleae</taxon>
        <taxon>Vanilla</taxon>
    </lineage>
</organism>
<proteinExistence type="predicted"/>
<feature type="region of interest" description="Disordered" evidence="1">
    <location>
        <begin position="1"/>
        <end position="34"/>
    </location>
</feature>
<protein>
    <submittedName>
        <fullName evidence="2">Uncharacterized protein</fullName>
    </submittedName>
</protein>
<evidence type="ECO:0000256" key="1">
    <source>
        <dbReference type="SAM" id="MobiDB-lite"/>
    </source>
</evidence>
<gene>
    <name evidence="2" type="ORF">HPP92_005779</name>
</gene>